<organism evidence="11 12">
    <name type="scientific">Sulfitobacter sabulilitoris</name>
    <dbReference type="NCBI Taxonomy" id="2562655"/>
    <lineage>
        <taxon>Bacteria</taxon>
        <taxon>Pseudomonadati</taxon>
        <taxon>Pseudomonadota</taxon>
        <taxon>Alphaproteobacteria</taxon>
        <taxon>Rhodobacterales</taxon>
        <taxon>Roseobacteraceae</taxon>
        <taxon>Sulfitobacter</taxon>
    </lineage>
</organism>
<dbReference type="UniPathway" id="UPA00665"/>
<comment type="caution">
    <text evidence="9">Lacks conserved residue(s) required for the propagation of feature annotation.</text>
</comment>
<accession>A0A5S3PEG8</accession>
<sequence length="166" mass="18311">MKRVFWAALAAFVIDQITKYAVIHMMDLSRIRSFDVFPPLLTFRYGENRGMNFGLLSNGDDAGRVFLIAMAIVICTAVLVWVWRTPMRPLAQICAGLLVGGALANVADRLIYGYVLDFLNMSCCGVNNPFVFNVADVFIFGGALGMVMLTGEPKSPRAKPARKKGR</sequence>
<evidence type="ECO:0000256" key="1">
    <source>
        <dbReference type="ARBA" id="ARBA00006139"/>
    </source>
</evidence>
<comment type="function">
    <text evidence="9">This protein specifically catalyzes the removal of signal peptides from prolipoproteins.</text>
</comment>
<keyword evidence="4 9" id="KW-0812">Transmembrane</keyword>
<dbReference type="GO" id="GO:0005886">
    <property type="term" value="C:plasma membrane"/>
    <property type="evidence" value="ECO:0007669"/>
    <property type="project" value="UniProtKB-SubCell"/>
</dbReference>
<comment type="caution">
    <text evidence="11">The sequence shown here is derived from an EMBL/GenBank/DDBJ whole genome shotgun (WGS) entry which is preliminary data.</text>
</comment>
<evidence type="ECO:0000256" key="10">
    <source>
        <dbReference type="RuleBase" id="RU004181"/>
    </source>
</evidence>
<feature type="transmembrane region" description="Helical" evidence="9">
    <location>
        <begin position="90"/>
        <end position="110"/>
    </location>
</feature>
<keyword evidence="2 9" id="KW-1003">Cell membrane</keyword>
<evidence type="ECO:0000313" key="11">
    <source>
        <dbReference type="EMBL" id="TMM52349.1"/>
    </source>
</evidence>
<evidence type="ECO:0000256" key="5">
    <source>
        <dbReference type="ARBA" id="ARBA00022750"/>
    </source>
</evidence>
<dbReference type="NCBIfam" id="TIGR00077">
    <property type="entry name" value="lspA"/>
    <property type="match status" value="1"/>
</dbReference>
<feature type="transmembrane region" description="Helical" evidence="9">
    <location>
        <begin position="65"/>
        <end position="83"/>
    </location>
</feature>
<feature type="transmembrane region" description="Helical" evidence="9">
    <location>
        <begin position="130"/>
        <end position="149"/>
    </location>
</feature>
<feature type="active site" evidence="9">
    <location>
        <position position="136"/>
    </location>
</feature>
<evidence type="ECO:0000256" key="3">
    <source>
        <dbReference type="ARBA" id="ARBA00022670"/>
    </source>
</evidence>
<dbReference type="EMBL" id="VANS01000002">
    <property type="protein sequence ID" value="TMM52349.1"/>
    <property type="molecule type" value="Genomic_DNA"/>
</dbReference>
<keyword evidence="12" id="KW-1185">Reference proteome</keyword>
<evidence type="ECO:0000256" key="4">
    <source>
        <dbReference type="ARBA" id="ARBA00022692"/>
    </source>
</evidence>
<evidence type="ECO:0000256" key="8">
    <source>
        <dbReference type="ARBA" id="ARBA00023136"/>
    </source>
</evidence>
<protein>
    <recommendedName>
        <fullName evidence="9">Lipoprotein signal peptidase</fullName>
        <ecNumber evidence="9">3.4.23.36</ecNumber>
    </recommendedName>
    <alternativeName>
        <fullName evidence="9">Prolipoprotein signal peptidase</fullName>
    </alternativeName>
    <alternativeName>
        <fullName evidence="9">Signal peptidase II</fullName>
        <shortName evidence="9">SPase II</shortName>
    </alternativeName>
</protein>
<dbReference type="OrthoDB" id="9810259at2"/>
<evidence type="ECO:0000256" key="6">
    <source>
        <dbReference type="ARBA" id="ARBA00022801"/>
    </source>
</evidence>
<evidence type="ECO:0000313" key="12">
    <source>
        <dbReference type="Proteomes" id="UP000309550"/>
    </source>
</evidence>
<evidence type="ECO:0000256" key="2">
    <source>
        <dbReference type="ARBA" id="ARBA00022475"/>
    </source>
</evidence>
<dbReference type="Proteomes" id="UP000309550">
    <property type="component" value="Unassembled WGS sequence"/>
</dbReference>
<dbReference type="GO" id="GO:0006508">
    <property type="term" value="P:proteolysis"/>
    <property type="evidence" value="ECO:0007669"/>
    <property type="project" value="UniProtKB-KW"/>
</dbReference>
<comment type="catalytic activity">
    <reaction evidence="9">
        <text>Release of signal peptides from bacterial membrane prolipoproteins. Hydrolyzes -Xaa-Yaa-Zaa-|-(S,diacylglyceryl)Cys-, in which Xaa is hydrophobic (preferably Leu), and Yaa (Ala or Ser) and Zaa (Gly or Ala) have small, neutral side chains.</text>
        <dbReference type="EC" id="3.4.23.36"/>
    </reaction>
</comment>
<feature type="active site" evidence="9">
    <location>
        <position position="117"/>
    </location>
</feature>
<dbReference type="GO" id="GO:0004190">
    <property type="term" value="F:aspartic-type endopeptidase activity"/>
    <property type="evidence" value="ECO:0007669"/>
    <property type="project" value="UniProtKB-UniRule"/>
</dbReference>
<keyword evidence="8 9" id="KW-0472">Membrane</keyword>
<proteinExistence type="inferred from homology"/>
<dbReference type="HAMAP" id="MF_00161">
    <property type="entry name" value="LspA"/>
    <property type="match status" value="1"/>
</dbReference>
<keyword evidence="7 9" id="KW-1133">Transmembrane helix</keyword>
<dbReference type="PANTHER" id="PTHR33695">
    <property type="entry name" value="LIPOPROTEIN SIGNAL PEPTIDASE"/>
    <property type="match status" value="1"/>
</dbReference>
<name>A0A5S3PEG8_9RHOB</name>
<dbReference type="AlphaFoldDB" id="A0A5S3PEG8"/>
<comment type="similarity">
    <text evidence="1 9 10">Belongs to the peptidase A8 family.</text>
</comment>
<keyword evidence="5 9" id="KW-0064">Aspartyl protease</keyword>
<dbReference type="Pfam" id="PF01252">
    <property type="entry name" value="Peptidase_A8"/>
    <property type="match status" value="1"/>
</dbReference>
<dbReference type="RefSeq" id="WP_138661890.1">
    <property type="nucleotide sequence ID" value="NZ_VANS01000002.1"/>
</dbReference>
<dbReference type="PANTHER" id="PTHR33695:SF1">
    <property type="entry name" value="LIPOPROTEIN SIGNAL PEPTIDASE"/>
    <property type="match status" value="1"/>
</dbReference>
<keyword evidence="3 9" id="KW-0645">Protease</keyword>
<dbReference type="InterPro" id="IPR001872">
    <property type="entry name" value="Peptidase_A8"/>
</dbReference>
<reference evidence="11 12" key="1">
    <citation type="submission" date="2019-05" db="EMBL/GenBank/DDBJ databases">
        <title>Sulfitobacter sabulilitoris sp. nov., isolated from a marine sand.</title>
        <authorList>
            <person name="Yoon J.-H."/>
        </authorList>
    </citation>
    <scope>NUCLEOTIDE SEQUENCE [LARGE SCALE GENOMIC DNA]</scope>
    <source>
        <strain evidence="11 12">HSMS-29</strain>
    </source>
</reference>
<comment type="pathway">
    <text evidence="9">Protein modification; lipoprotein biosynthesis (signal peptide cleavage).</text>
</comment>
<evidence type="ECO:0000256" key="7">
    <source>
        <dbReference type="ARBA" id="ARBA00022989"/>
    </source>
</evidence>
<evidence type="ECO:0000256" key="9">
    <source>
        <dbReference type="HAMAP-Rule" id="MF_00161"/>
    </source>
</evidence>
<keyword evidence="6 9" id="KW-0378">Hydrolase</keyword>
<dbReference type="EC" id="3.4.23.36" evidence="9"/>
<gene>
    <name evidence="9" type="primary">lspA</name>
    <name evidence="11" type="ORF">FDT80_08655</name>
</gene>
<comment type="subcellular location">
    <subcellularLocation>
        <location evidence="9">Cell membrane</location>
        <topology evidence="9">Multi-pass membrane protein</topology>
    </subcellularLocation>
</comment>
<dbReference type="PRINTS" id="PR00781">
    <property type="entry name" value="LIPOSIGPTASE"/>
</dbReference>